<evidence type="ECO:0000256" key="5">
    <source>
        <dbReference type="ARBA" id="ARBA00022801"/>
    </source>
</evidence>
<reference evidence="11 12" key="1">
    <citation type="submission" date="2021-12" db="EMBL/GenBank/DDBJ databases">
        <title>High titer production of polyol ester of fatty acids by Rhodotorula paludigena BS15 towards product separation-free biomass refinery.</title>
        <authorList>
            <person name="Mano J."/>
            <person name="Ono H."/>
            <person name="Tanaka T."/>
            <person name="Naito K."/>
            <person name="Sushida H."/>
            <person name="Ike M."/>
            <person name="Tokuyasu K."/>
            <person name="Kitaoka M."/>
        </authorList>
    </citation>
    <scope>NUCLEOTIDE SEQUENCE [LARGE SCALE GENOMIC DNA]</scope>
    <source>
        <strain evidence="11 12">BS15</strain>
    </source>
</reference>
<keyword evidence="5" id="KW-0378">Hydrolase</keyword>
<dbReference type="AlphaFoldDB" id="A0AAV5GEB5"/>
<keyword evidence="6" id="KW-0269">Exonuclease</keyword>
<keyword evidence="7" id="KW-0234">DNA repair</keyword>
<dbReference type="PANTHER" id="PTHR12415">
    <property type="entry name" value="TYROSYL-DNA PHOSPHODIESTERASE 1"/>
    <property type="match status" value="1"/>
</dbReference>
<dbReference type="GO" id="GO:0005634">
    <property type="term" value="C:nucleus"/>
    <property type="evidence" value="ECO:0007669"/>
    <property type="project" value="UniProtKB-SubCell"/>
</dbReference>
<evidence type="ECO:0000256" key="7">
    <source>
        <dbReference type="ARBA" id="ARBA00023204"/>
    </source>
</evidence>
<dbReference type="EMBL" id="BQKY01000002">
    <property type="protein sequence ID" value="GJN87672.1"/>
    <property type="molecule type" value="Genomic_DNA"/>
</dbReference>
<keyword evidence="4" id="KW-0227">DNA damage</keyword>
<feature type="compositionally biased region" description="Basic residues" evidence="10">
    <location>
        <begin position="227"/>
        <end position="241"/>
    </location>
</feature>
<comment type="subcellular location">
    <subcellularLocation>
        <location evidence="1">Nucleus</location>
    </subcellularLocation>
</comment>
<feature type="region of interest" description="Disordered" evidence="10">
    <location>
        <begin position="222"/>
        <end position="270"/>
    </location>
</feature>
<dbReference type="Pfam" id="PF06087">
    <property type="entry name" value="Tyr-DNA_phospho"/>
    <property type="match status" value="1"/>
</dbReference>
<sequence length="695" mass="76092">MAAKRRAAAADLDLTALDTDSSDEDFAPQPLASTSRTRSRALDDEDQVEEDDGFWADTGRASSGKPRYQAWAEESDFLRPRGSLFGGPGLGSPKASQGSSDSSSKGKSKASDQQAARQPVALDDVLPFALGGEPTATQSKQLAKLEHGQPSLLFTTRVKQKRGGRKKKNVASDSDDDSDNETSRVDLDTIVGKDPHGETVRAIFAAPELKMPWAVNRFATPSLSGAKRPKKDKPVSKKGRVSHSDSDDDDELSDGKGSSSKSKKASKPQLVRVYKKTDNVPLLLLHRKDLEVDPTADKVYTCQPKVARGGGLNAKFFMIVRKSSKTDRHHLRIAICTANGTDMSWTKVENAIWIKDFPALCKPFKKPADNDSHTAFSRAFLDFLDSPAFPLPYKTAFLSPFAHFDFSSSDEVQLVTSLAGRFEGTHGLIEAGGLTSLAKAMKALDPLPRGKWKVEYLSPVSESLTKGFLARLYAAAQGITPAEYHAQSTERATAAKQAFDKDSARKVVVLYPTKDEVDSRATGTAKEEKHHVRWEGDAVDSLKDLPDGDMRKSVLRKAVLKSARVNHTTLMLILHYPSPKEQENAPSSRSEAFLLVGSHTPSVSSTKSWGAYAFNDTSVPPSVNIRQHELSVLYRCATASTETNLHKRVKQVVPYERPADKYDDDDEPAPTVEPKEKKRAGRPKKKKPTDDSDSE</sequence>
<feature type="region of interest" description="Disordered" evidence="10">
    <location>
        <begin position="649"/>
        <end position="695"/>
    </location>
</feature>
<dbReference type="PANTHER" id="PTHR12415:SF0">
    <property type="entry name" value="TYROSYL-DNA PHOSPHODIESTERASE 1"/>
    <property type="match status" value="1"/>
</dbReference>
<evidence type="ECO:0000256" key="2">
    <source>
        <dbReference type="ARBA" id="ARBA00010205"/>
    </source>
</evidence>
<feature type="compositionally biased region" description="Low complexity" evidence="10">
    <location>
        <begin position="9"/>
        <end position="19"/>
    </location>
</feature>
<evidence type="ECO:0000256" key="8">
    <source>
        <dbReference type="ARBA" id="ARBA00023242"/>
    </source>
</evidence>
<protein>
    <submittedName>
        <fullName evidence="11">Uncharacterized protein</fullName>
    </submittedName>
</protein>
<keyword evidence="12" id="KW-1185">Reference proteome</keyword>
<gene>
    <name evidence="11" type="ORF">Rhopal_000627-T1</name>
</gene>
<evidence type="ECO:0000256" key="9">
    <source>
        <dbReference type="PIRSR" id="PIRSR610347-3"/>
    </source>
</evidence>
<evidence type="ECO:0000256" key="1">
    <source>
        <dbReference type="ARBA" id="ARBA00004123"/>
    </source>
</evidence>
<feature type="region of interest" description="Disordered" evidence="10">
    <location>
        <begin position="1"/>
        <end position="193"/>
    </location>
</feature>
<evidence type="ECO:0000256" key="10">
    <source>
        <dbReference type="SAM" id="MobiDB-lite"/>
    </source>
</evidence>
<feature type="compositionally biased region" description="Basic and acidic residues" evidence="10">
    <location>
        <begin position="181"/>
        <end position="193"/>
    </location>
</feature>
<dbReference type="GO" id="GO:0003690">
    <property type="term" value="F:double-stranded DNA binding"/>
    <property type="evidence" value="ECO:0007669"/>
    <property type="project" value="TreeGrafter"/>
</dbReference>
<dbReference type="SUPFAM" id="SSF56024">
    <property type="entry name" value="Phospholipase D/nuclease"/>
    <property type="match status" value="2"/>
</dbReference>
<dbReference type="GO" id="GO:0006281">
    <property type="term" value="P:DNA repair"/>
    <property type="evidence" value="ECO:0007669"/>
    <property type="project" value="UniProtKB-KW"/>
</dbReference>
<evidence type="ECO:0000313" key="11">
    <source>
        <dbReference type="EMBL" id="GJN87672.1"/>
    </source>
</evidence>
<proteinExistence type="inferred from homology"/>
<name>A0AAV5GEB5_9BASI</name>
<accession>A0AAV5GEB5</accession>
<comment type="caution">
    <text evidence="11">The sequence shown here is derived from an EMBL/GenBank/DDBJ whole genome shotgun (WGS) entry which is preliminary data.</text>
</comment>
<evidence type="ECO:0000256" key="3">
    <source>
        <dbReference type="ARBA" id="ARBA00022722"/>
    </source>
</evidence>
<dbReference type="Gene3D" id="3.30.870.10">
    <property type="entry name" value="Endonuclease Chain A"/>
    <property type="match status" value="2"/>
</dbReference>
<dbReference type="GO" id="GO:0003697">
    <property type="term" value="F:single-stranded DNA binding"/>
    <property type="evidence" value="ECO:0007669"/>
    <property type="project" value="TreeGrafter"/>
</dbReference>
<evidence type="ECO:0000256" key="4">
    <source>
        <dbReference type="ARBA" id="ARBA00022763"/>
    </source>
</evidence>
<evidence type="ECO:0000256" key="6">
    <source>
        <dbReference type="ARBA" id="ARBA00022839"/>
    </source>
</evidence>
<dbReference type="Proteomes" id="UP001342314">
    <property type="component" value="Unassembled WGS sequence"/>
</dbReference>
<feature type="compositionally biased region" description="Low complexity" evidence="10">
    <location>
        <begin position="91"/>
        <end position="116"/>
    </location>
</feature>
<keyword evidence="8" id="KW-0539">Nucleus</keyword>
<feature type="site" description="Interaction with DNA" evidence="9">
    <location>
        <position position="605"/>
    </location>
</feature>
<comment type="similarity">
    <text evidence="2">Belongs to the tyrosyl-DNA phosphodiesterase family.</text>
</comment>
<evidence type="ECO:0000313" key="12">
    <source>
        <dbReference type="Proteomes" id="UP001342314"/>
    </source>
</evidence>
<feature type="compositionally biased region" description="Acidic residues" evidence="10">
    <location>
        <begin position="43"/>
        <end position="54"/>
    </location>
</feature>
<organism evidence="11 12">
    <name type="scientific">Rhodotorula paludigena</name>
    <dbReference type="NCBI Taxonomy" id="86838"/>
    <lineage>
        <taxon>Eukaryota</taxon>
        <taxon>Fungi</taxon>
        <taxon>Dikarya</taxon>
        <taxon>Basidiomycota</taxon>
        <taxon>Pucciniomycotina</taxon>
        <taxon>Microbotryomycetes</taxon>
        <taxon>Sporidiobolales</taxon>
        <taxon>Sporidiobolaceae</taxon>
        <taxon>Rhodotorula</taxon>
    </lineage>
</organism>
<keyword evidence="3" id="KW-0540">Nuclease</keyword>
<dbReference type="GO" id="GO:0004527">
    <property type="term" value="F:exonuclease activity"/>
    <property type="evidence" value="ECO:0007669"/>
    <property type="project" value="UniProtKB-KW"/>
</dbReference>
<feature type="compositionally biased region" description="Basic residues" evidence="10">
    <location>
        <begin position="158"/>
        <end position="169"/>
    </location>
</feature>
<feature type="compositionally biased region" description="Basic residues" evidence="10">
    <location>
        <begin position="677"/>
        <end position="687"/>
    </location>
</feature>
<dbReference type="GO" id="GO:0017005">
    <property type="term" value="F:3'-tyrosyl-DNA phosphodiesterase activity"/>
    <property type="evidence" value="ECO:0007669"/>
    <property type="project" value="TreeGrafter"/>
</dbReference>
<dbReference type="InterPro" id="IPR010347">
    <property type="entry name" value="Tdp1"/>
</dbReference>